<accession>A0ABZ1I7C1</accession>
<proteinExistence type="predicted"/>
<evidence type="ECO:0000313" key="1">
    <source>
        <dbReference type="EMBL" id="WSE30270.1"/>
    </source>
</evidence>
<dbReference type="EMBL" id="CP142149">
    <property type="protein sequence ID" value="WSE30270.1"/>
    <property type="molecule type" value="Genomic_DNA"/>
</dbReference>
<evidence type="ECO:0000313" key="2">
    <source>
        <dbReference type="Proteomes" id="UP001330812"/>
    </source>
</evidence>
<dbReference type="Proteomes" id="UP001330812">
    <property type="component" value="Chromosome"/>
</dbReference>
<name>A0ABZ1I7C1_9PSEU</name>
<sequence>MIPHDFTETFVHDRQAELRAAATVGRTTRAEDRPTLRRRLGRFLIQTGLHLAGDRGEQLQVSLPA</sequence>
<keyword evidence="2" id="KW-1185">Reference proteome</keyword>
<reference evidence="1 2" key="1">
    <citation type="journal article" date="2015" name="Int. J. Syst. Evol. Microbiol.">
        <title>Amycolatopsis rhabdoformis sp. nov., an actinomycete isolated from a tropical forest soil.</title>
        <authorList>
            <person name="Souza W.R."/>
            <person name="Silva R.E."/>
            <person name="Goodfellow M."/>
            <person name="Busarakam K."/>
            <person name="Figueiro F.S."/>
            <person name="Ferreira D."/>
            <person name="Rodrigues-Filho E."/>
            <person name="Moraes L.A.B."/>
            <person name="Zucchi T.D."/>
        </authorList>
    </citation>
    <scope>NUCLEOTIDE SEQUENCE [LARGE SCALE GENOMIC DNA]</scope>
    <source>
        <strain evidence="1 2">NCIMB 14900</strain>
    </source>
</reference>
<protein>
    <submittedName>
        <fullName evidence="1">Uncharacterized protein</fullName>
    </submittedName>
</protein>
<organism evidence="1 2">
    <name type="scientific">Amycolatopsis rhabdoformis</name>
    <dbReference type="NCBI Taxonomy" id="1448059"/>
    <lineage>
        <taxon>Bacteria</taxon>
        <taxon>Bacillati</taxon>
        <taxon>Actinomycetota</taxon>
        <taxon>Actinomycetes</taxon>
        <taxon>Pseudonocardiales</taxon>
        <taxon>Pseudonocardiaceae</taxon>
        <taxon>Amycolatopsis</taxon>
    </lineage>
</organism>
<gene>
    <name evidence="1" type="ORF">VSH64_47045</name>
</gene>
<dbReference type="RefSeq" id="WP_326569220.1">
    <property type="nucleotide sequence ID" value="NZ_CP142149.1"/>
</dbReference>